<accession>A0A2X0QWX9</accession>
<protein>
    <recommendedName>
        <fullName evidence="2">Phage protein</fullName>
    </recommendedName>
</protein>
<dbReference type="Pfam" id="PF08809">
    <property type="entry name" value="DUF1799"/>
    <property type="match status" value="1"/>
</dbReference>
<gene>
    <name evidence="1" type="ORF">NITFAB_1800</name>
</gene>
<name>A0A2X0QWX9_9PROT</name>
<evidence type="ECO:0000313" key="1">
    <source>
        <dbReference type="EMBL" id="SPS06210.1"/>
    </source>
</evidence>
<dbReference type="AlphaFoldDB" id="A0A2X0QWX9"/>
<evidence type="ECO:0008006" key="2">
    <source>
        <dbReference type="Google" id="ProtNLM"/>
    </source>
</evidence>
<organism evidence="1">
    <name type="scientific">Candidatus Nitrotoga fabula</name>
    <dbReference type="NCBI Taxonomy" id="2182327"/>
    <lineage>
        <taxon>Bacteria</taxon>
        <taxon>Pseudomonadati</taxon>
        <taxon>Pseudomonadota</taxon>
        <taxon>Betaproteobacteria</taxon>
        <taxon>Nitrosomonadales</taxon>
        <taxon>Gallionellaceae</taxon>
        <taxon>Candidatus Nitrotoga</taxon>
    </lineage>
</organism>
<sequence>MTRNDIDEPEEEILIWEENWPSFQIFCSLRTQWRTGFNGATGLDYGVLPVVYDIYGIEQNQRLAMFENLMVMEQAALGAMKKS</sequence>
<dbReference type="InterPro" id="IPR014915">
    <property type="entry name" value="Phage_TLS_TfmB"/>
</dbReference>
<dbReference type="EMBL" id="LS423452">
    <property type="protein sequence ID" value="SPS06210.1"/>
    <property type="molecule type" value="Genomic_DNA"/>
</dbReference>
<reference evidence="1" key="1">
    <citation type="submission" date="2018-05" db="EMBL/GenBank/DDBJ databases">
        <authorList>
            <person name="Lanie J.A."/>
            <person name="Ng W.-L."/>
            <person name="Kazmierczak K.M."/>
            <person name="Andrzejewski T.M."/>
            <person name="Davidsen T.M."/>
            <person name="Wayne K.J."/>
            <person name="Tettelin H."/>
            <person name="Glass J.I."/>
            <person name="Rusch D."/>
            <person name="Podicherti R."/>
            <person name="Tsui H.-C.T."/>
            <person name="Winkler M.E."/>
        </authorList>
    </citation>
    <scope>NUCLEOTIDE SEQUENCE</scope>
    <source>
        <strain evidence="1">KNB</strain>
    </source>
</reference>
<proteinExistence type="predicted"/>